<dbReference type="KEGG" id="clt:CM240_1860"/>
<evidence type="ECO:0000259" key="2">
    <source>
        <dbReference type="Pfam" id="PF12146"/>
    </source>
</evidence>
<sequence>MKKFKSKLLKFLSAVVITVIALSTVSYGTVYAEETSVPTSEKLGSLFINEDNFIDTMKTVVEPYLDSITKSGYIVGENEGKLYYETYVVPNAKGSIVISHGFTENLSKYREMVYYFTKQGYSVYAMEHRGHGYSVNLGVKDSTQINVEKFDYYVTDLKKFLDEIVIPNKGEEKLLLYAHSMGGGIGAKFLEDYPGYFDAAILSSPMLEINTGNVPSWIAKIIACGAVTFSMADNYVSGQGPYEEVYDFDGSGATSKNRYDYAYEITCNTEEYKKGGASYRWLQESFNATKKIIDKNNASKVEIPVLLFQADNDTYVNDGGQNTFAKYAKNCELVFVEGSKHELYKQSDDILTGYLDKVFEFYDNNVQ</sequence>
<dbReference type="EMBL" id="HG917868">
    <property type="protein sequence ID" value="CDM69018.2"/>
    <property type="molecule type" value="Genomic_DNA"/>
</dbReference>
<dbReference type="Gene3D" id="3.40.50.1820">
    <property type="entry name" value="alpha/beta hydrolase"/>
    <property type="match status" value="1"/>
</dbReference>
<organism evidence="3 4">
    <name type="scientific">Clostridium bornimense</name>
    <dbReference type="NCBI Taxonomy" id="1216932"/>
    <lineage>
        <taxon>Bacteria</taxon>
        <taxon>Bacillati</taxon>
        <taxon>Bacillota</taxon>
        <taxon>Clostridia</taxon>
        <taxon>Eubacteriales</taxon>
        <taxon>Clostridiaceae</taxon>
        <taxon>Clostridium</taxon>
    </lineage>
</organism>
<name>W6RX92_9CLOT</name>
<keyword evidence="4" id="KW-1185">Reference proteome</keyword>
<dbReference type="STRING" id="1216932.CM240_1860"/>
<keyword evidence="3" id="KW-0378">Hydrolase</keyword>
<feature type="chain" id="PRO_5005378166" evidence="1">
    <location>
        <begin position="33"/>
        <end position="367"/>
    </location>
</feature>
<dbReference type="OrthoDB" id="9806902at2"/>
<feature type="signal peptide" evidence="1">
    <location>
        <begin position="1"/>
        <end position="32"/>
    </location>
</feature>
<evidence type="ECO:0000313" key="4">
    <source>
        <dbReference type="Proteomes" id="UP000019426"/>
    </source>
</evidence>
<dbReference type="GO" id="GO:0016787">
    <property type="term" value="F:hydrolase activity"/>
    <property type="evidence" value="ECO:0007669"/>
    <property type="project" value="UniProtKB-KW"/>
</dbReference>
<dbReference type="SUPFAM" id="SSF53474">
    <property type="entry name" value="alpha/beta-Hydrolases"/>
    <property type="match status" value="1"/>
</dbReference>
<dbReference type="InterPro" id="IPR051044">
    <property type="entry name" value="MAG_DAG_Lipase"/>
</dbReference>
<reference evidence="3 4" key="1">
    <citation type="submission" date="2013-11" db="EMBL/GenBank/DDBJ databases">
        <title>Complete genome sequence of Clostridum sp. M2/40.</title>
        <authorList>
            <person name="Wibberg D."/>
            <person name="Puehler A."/>
            <person name="Schlueter A."/>
        </authorList>
    </citation>
    <scope>NUCLEOTIDE SEQUENCE [LARGE SCALE GENOMIC DNA]</scope>
    <source>
        <strain evidence="4">M2/40</strain>
    </source>
</reference>
<dbReference type="Proteomes" id="UP000019426">
    <property type="component" value="Chromosome M2/40_rep1"/>
</dbReference>
<feature type="domain" description="Serine aminopeptidase S33" evidence="2">
    <location>
        <begin position="91"/>
        <end position="345"/>
    </location>
</feature>
<dbReference type="PANTHER" id="PTHR11614">
    <property type="entry name" value="PHOSPHOLIPASE-RELATED"/>
    <property type="match status" value="1"/>
</dbReference>
<dbReference type="InterPro" id="IPR029058">
    <property type="entry name" value="AB_hydrolase_fold"/>
</dbReference>
<accession>W6RX92</accession>
<gene>
    <name evidence="3" type="ORF">CM240_1860</name>
</gene>
<dbReference type="Pfam" id="PF12146">
    <property type="entry name" value="Hydrolase_4"/>
    <property type="match status" value="1"/>
</dbReference>
<dbReference type="InterPro" id="IPR022742">
    <property type="entry name" value="Hydrolase_4"/>
</dbReference>
<dbReference type="RefSeq" id="WP_044038605.1">
    <property type="nucleotide sequence ID" value="NZ_HG917868.1"/>
</dbReference>
<dbReference type="AlphaFoldDB" id="W6RX92"/>
<proteinExistence type="predicted"/>
<dbReference type="eggNOG" id="COG2267">
    <property type="taxonomic scope" value="Bacteria"/>
</dbReference>
<protein>
    <submittedName>
        <fullName evidence="3">Hydrolase of alpha/beta superfamily</fullName>
    </submittedName>
</protein>
<evidence type="ECO:0000313" key="3">
    <source>
        <dbReference type="EMBL" id="CDM69018.2"/>
    </source>
</evidence>
<evidence type="ECO:0000256" key="1">
    <source>
        <dbReference type="SAM" id="SignalP"/>
    </source>
</evidence>
<keyword evidence="1" id="KW-0732">Signal</keyword>